<proteinExistence type="predicted"/>
<dbReference type="AlphaFoldDB" id="A0A7S0GWW9"/>
<keyword evidence="1" id="KW-0732">Signal</keyword>
<name>A0A7S0GWW9_9EUKA</name>
<accession>A0A7S0GWW9</accession>
<feature type="signal peptide" evidence="1">
    <location>
        <begin position="1"/>
        <end position="18"/>
    </location>
</feature>
<evidence type="ECO:0000256" key="1">
    <source>
        <dbReference type="SAM" id="SignalP"/>
    </source>
</evidence>
<protein>
    <recommendedName>
        <fullName evidence="3">Aspartyl/asparaginy/proline hydroxylase domain-containing protein</fullName>
    </recommendedName>
</protein>
<sequence>MTFRVCQILALALAIVLGILMEVWHHFGNLPEYDEVLARSQSIECSPSNYDSVDFLKRSGFMRLKGFVPEQDRNSMIDFVSRVPLPTRYLCGASDTQPRECMLWSEVMTEMFPTTINRLQDVLQEWRESGIVQELSLDKWGPLEARGSEFITINGWGWPWNKLKGRWEYLMGTTMFGVPRAISQFKSFLTMAFHAPVHTGFHDWHTDGPSQDGGRYHKLFIMVDKDSRNGTLRNHTNLMLIPRISFYKHFRRMERNSFTMGYARMLLYKYLGRIHFYHGLNQLACTPILDPGDALFFREDVWHRTQDMKANRFSLIIDIQ</sequence>
<dbReference type="EMBL" id="HBEM01009439">
    <property type="protein sequence ID" value="CAD8442160.1"/>
    <property type="molecule type" value="Transcribed_RNA"/>
</dbReference>
<evidence type="ECO:0000313" key="2">
    <source>
        <dbReference type="EMBL" id="CAD8442160.1"/>
    </source>
</evidence>
<organism evidence="2">
    <name type="scientific">Amorphochlora amoebiformis</name>
    <dbReference type="NCBI Taxonomy" id="1561963"/>
    <lineage>
        <taxon>Eukaryota</taxon>
        <taxon>Sar</taxon>
        <taxon>Rhizaria</taxon>
        <taxon>Cercozoa</taxon>
        <taxon>Chlorarachniophyceae</taxon>
        <taxon>Amorphochlora</taxon>
    </lineage>
</organism>
<evidence type="ECO:0008006" key="3">
    <source>
        <dbReference type="Google" id="ProtNLM"/>
    </source>
</evidence>
<gene>
    <name evidence="2" type="ORF">LAMO00422_LOCUS6621</name>
</gene>
<reference evidence="2" key="1">
    <citation type="submission" date="2021-01" db="EMBL/GenBank/DDBJ databases">
        <authorList>
            <person name="Corre E."/>
            <person name="Pelletier E."/>
            <person name="Niang G."/>
            <person name="Scheremetjew M."/>
            <person name="Finn R."/>
            <person name="Kale V."/>
            <person name="Holt S."/>
            <person name="Cochrane G."/>
            <person name="Meng A."/>
            <person name="Brown T."/>
            <person name="Cohen L."/>
        </authorList>
    </citation>
    <scope>NUCLEOTIDE SEQUENCE</scope>
    <source>
        <strain evidence="2">CCMP2058</strain>
    </source>
</reference>
<feature type="chain" id="PRO_5031426729" description="Aspartyl/asparaginy/proline hydroxylase domain-containing protein" evidence="1">
    <location>
        <begin position="19"/>
        <end position="320"/>
    </location>
</feature>